<evidence type="ECO:0000256" key="3">
    <source>
        <dbReference type="ARBA" id="ARBA00022630"/>
    </source>
</evidence>
<feature type="binding site" evidence="9">
    <location>
        <position position="50"/>
    </location>
    <ligand>
        <name>FAD</name>
        <dbReference type="ChEBI" id="CHEBI:57692"/>
    </ligand>
</feature>
<feature type="compositionally biased region" description="Basic and acidic residues" evidence="11">
    <location>
        <begin position="441"/>
        <end position="453"/>
    </location>
</feature>
<comment type="subcellular location">
    <subcellularLocation>
        <location evidence="8">Mitochondrion</location>
    </subcellularLocation>
</comment>
<feature type="binding site" evidence="9">
    <location>
        <position position="368"/>
    </location>
    <ligand>
        <name>FAD</name>
        <dbReference type="ChEBI" id="CHEBI:57692"/>
    </ligand>
</feature>
<feature type="binding site" evidence="9">
    <location>
        <position position="94"/>
    </location>
    <ligand>
        <name>FAD</name>
        <dbReference type="ChEBI" id="CHEBI:57692"/>
    </ligand>
</feature>
<dbReference type="PANTHER" id="PTHR48467:SF1">
    <property type="entry name" value="GLUTAMATE SYNTHASE 1 [NADH], CHLOROPLASTIC-LIKE"/>
    <property type="match status" value="1"/>
</dbReference>
<dbReference type="Gene3D" id="3.40.50.720">
    <property type="entry name" value="NAD(P)-binding Rossmann-like Domain"/>
    <property type="match status" value="1"/>
</dbReference>
<evidence type="ECO:0000256" key="10">
    <source>
        <dbReference type="PIRSR" id="PIRSR000362-2"/>
    </source>
</evidence>
<feature type="region of interest" description="Disordered" evidence="11">
    <location>
        <begin position="441"/>
        <end position="464"/>
    </location>
</feature>
<dbReference type="SUPFAM" id="SSF51971">
    <property type="entry name" value="Nucleotide-binding domain"/>
    <property type="match status" value="1"/>
</dbReference>
<dbReference type="EC" id="1.18.1.6" evidence="8"/>
<keyword evidence="5 8" id="KW-0521">NADP</keyword>
<dbReference type="PIRSF" id="PIRSF000362">
    <property type="entry name" value="FNR"/>
    <property type="match status" value="1"/>
</dbReference>
<comment type="similarity">
    <text evidence="2 8">Belongs to the ferredoxin--NADP reductase type 1 family.</text>
</comment>
<evidence type="ECO:0000256" key="7">
    <source>
        <dbReference type="ARBA" id="ARBA00048933"/>
    </source>
</evidence>
<comment type="cofactor">
    <cofactor evidence="1 8 9">
        <name>FAD</name>
        <dbReference type="ChEBI" id="CHEBI:57692"/>
    </cofactor>
</comment>
<dbReference type="Gene3D" id="3.50.50.60">
    <property type="entry name" value="FAD/NAD(P)-binding domain"/>
    <property type="match status" value="1"/>
</dbReference>
<comment type="catalytic activity">
    <reaction evidence="7 8">
        <text>2 reduced [adrenodoxin] + NADP(+) + H(+) = 2 oxidized [adrenodoxin] + NADPH</text>
        <dbReference type="Rhea" id="RHEA:42312"/>
        <dbReference type="Rhea" id="RHEA-COMP:9998"/>
        <dbReference type="Rhea" id="RHEA-COMP:9999"/>
        <dbReference type="ChEBI" id="CHEBI:15378"/>
        <dbReference type="ChEBI" id="CHEBI:33737"/>
        <dbReference type="ChEBI" id="CHEBI:33738"/>
        <dbReference type="ChEBI" id="CHEBI:57783"/>
        <dbReference type="ChEBI" id="CHEBI:58349"/>
        <dbReference type="EC" id="1.18.1.6"/>
    </reaction>
</comment>
<dbReference type="InterPro" id="IPR036188">
    <property type="entry name" value="FAD/NAD-bd_sf"/>
</dbReference>
<dbReference type="AlphaFoldDB" id="A0A8H4PYT2"/>
<dbReference type="PRINTS" id="PR00419">
    <property type="entry name" value="ADXRDTASE"/>
</dbReference>
<keyword evidence="8" id="KW-0496">Mitochondrion</keyword>
<feature type="binding site" evidence="9">
    <location>
        <position position="58"/>
    </location>
    <ligand>
        <name>FAD</name>
        <dbReference type="ChEBI" id="CHEBI:57692"/>
    </ligand>
</feature>
<reference evidence="13 14" key="1">
    <citation type="journal article" date="2020" name="Genome Biol. Evol.">
        <title>A new high-quality draft genome assembly of the Chinese cordyceps Ophiocordyceps sinensis.</title>
        <authorList>
            <person name="Shu R."/>
            <person name="Zhang J."/>
            <person name="Meng Q."/>
            <person name="Zhang H."/>
            <person name="Zhou G."/>
            <person name="Li M."/>
            <person name="Wu P."/>
            <person name="Zhao Y."/>
            <person name="Chen C."/>
            <person name="Qin Q."/>
        </authorList>
    </citation>
    <scope>NUCLEOTIDE SEQUENCE [LARGE SCALE GENOMIC DNA]</scope>
    <source>
        <strain evidence="13 14">IOZ07</strain>
    </source>
</reference>
<feature type="binding site" evidence="9">
    <location>
        <begin position="375"/>
        <end position="377"/>
    </location>
    <ligand>
        <name>FAD</name>
        <dbReference type="ChEBI" id="CHEBI:57692"/>
    </ligand>
</feature>
<evidence type="ECO:0000256" key="5">
    <source>
        <dbReference type="ARBA" id="ARBA00022857"/>
    </source>
</evidence>
<dbReference type="GO" id="GO:0016491">
    <property type="term" value="F:oxidoreductase activity"/>
    <property type="evidence" value="ECO:0007669"/>
    <property type="project" value="UniProtKB-KW"/>
</dbReference>
<feature type="domain" description="FAD/NAD(P)-binding" evidence="12">
    <location>
        <begin position="20"/>
        <end position="186"/>
    </location>
</feature>
<evidence type="ECO:0000256" key="11">
    <source>
        <dbReference type="SAM" id="MobiDB-lite"/>
    </source>
</evidence>
<dbReference type="Proteomes" id="UP000557566">
    <property type="component" value="Unassembled WGS sequence"/>
</dbReference>
<accession>A0A8H4PYT2</accession>
<keyword evidence="6 8" id="KW-0560">Oxidoreductase</keyword>
<dbReference type="InterPro" id="IPR021163">
    <property type="entry name" value="Ferredox_Rdtase_adrenod"/>
</dbReference>
<evidence type="ECO:0000313" key="14">
    <source>
        <dbReference type="Proteomes" id="UP000557566"/>
    </source>
</evidence>
<dbReference type="PANTHER" id="PTHR48467">
    <property type="entry name" value="GLUTAMATE SYNTHASE 1 [NADH], CHLOROPLASTIC-LIKE"/>
    <property type="match status" value="1"/>
</dbReference>
<dbReference type="GO" id="GO:0005739">
    <property type="term" value="C:mitochondrion"/>
    <property type="evidence" value="ECO:0007669"/>
    <property type="project" value="UniProtKB-SubCell"/>
</dbReference>
<dbReference type="Pfam" id="PF07992">
    <property type="entry name" value="Pyr_redox_2"/>
    <property type="match status" value="1"/>
</dbReference>
<feature type="binding site" evidence="10">
    <location>
        <position position="231"/>
    </location>
    <ligand>
        <name>NADP(+)</name>
        <dbReference type="ChEBI" id="CHEBI:58349"/>
    </ligand>
</feature>
<keyword evidence="4 8" id="KW-0274">FAD</keyword>
<keyword evidence="14" id="KW-1185">Reference proteome</keyword>
<keyword evidence="3 8" id="KW-0285">Flavoprotein</keyword>
<feature type="binding site" evidence="9">
    <location>
        <position position="29"/>
    </location>
    <ligand>
        <name>FAD</name>
        <dbReference type="ChEBI" id="CHEBI:57692"/>
    </ligand>
</feature>
<feature type="binding site" evidence="10">
    <location>
        <begin position="175"/>
        <end position="178"/>
    </location>
    <ligand>
        <name>NADP(+)</name>
        <dbReference type="ChEBI" id="CHEBI:58349"/>
    </ligand>
</feature>
<sequence length="464" mass="49946">MLATEHASMAETCLSDAPPRLAIVGSGPAGFYAASRVMSRRPDAHVDMYEALPVPFGLVRYGVAPDHPEVKNCQARFEAIAMTPNFRFIGNVSVGRPGHSAEHCTVQLETLMRHYDSILMAYGASEDRQLGIPGESSLGGVYSARQFVGWYNGFPDSAGVEPDLTRGEEAVIIGQGNVALDLARMLLAGVDALRRTDITQRALAQLATSRVKRVRVVGRRGPMQASFTIKEVRELMNLPKGSCAPSPGIPKWWSLDSCLSPKRFLARSDVPTTVASTEFDVTSLAAPFDPQSLTTTTGGTLTLPSDIVIRSVGYRSVGLPGFAEAGIRFEEGQGVIAHDGLGRVMRSMPPLRDDASREQATGLYCAGWVKTGPTGVIAATMQDAFATGEAIIQDWQSGRFLQSSQVGAAGGWEAVRQEIGPSTALFVSWDQWRKIDLAEAERGQKSGKPREKFTGTADMLSVIK</sequence>
<dbReference type="OrthoDB" id="333024at2759"/>
<protein>
    <recommendedName>
        <fullName evidence="8">NADPH:adrenodoxin oxidoreductase, mitochondrial</fullName>
        <ecNumber evidence="8">1.18.1.6</ecNumber>
    </recommendedName>
</protein>
<gene>
    <name evidence="13" type="ORF">G6O67_000320</name>
</gene>
<feature type="binding site" evidence="10">
    <location>
        <begin position="219"/>
        <end position="220"/>
    </location>
    <ligand>
        <name>NADP(+)</name>
        <dbReference type="ChEBI" id="CHEBI:58349"/>
    </ligand>
</feature>
<evidence type="ECO:0000256" key="2">
    <source>
        <dbReference type="ARBA" id="ARBA00008312"/>
    </source>
</evidence>
<evidence type="ECO:0000313" key="13">
    <source>
        <dbReference type="EMBL" id="KAF4512997.1"/>
    </source>
</evidence>
<dbReference type="InterPro" id="IPR023753">
    <property type="entry name" value="FAD/NAD-binding_dom"/>
</dbReference>
<evidence type="ECO:0000259" key="12">
    <source>
        <dbReference type="Pfam" id="PF07992"/>
    </source>
</evidence>
<comment type="caution">
    <text evidence="13">The sequence shown here is derived from an EMBL/GenBank/DDBJ whole genome shotgun (WGS) entry which is preliminary data.</text>
</comment>
<organism evidence="13 14">
    <name type="scientific">Ophiocordyceps sinensis</name>
    <dbReference type="NCBI Taxonomy" id="72228"/>
    <lineage>
        <taxon>Eukaryota</taxon>
        <taxon>Fungi</taxon>
        <taxon>Dikarya</taxon>
        <taxon>Ascomycota</taxon>
        <taxon>Pezizomycotina</taxon>
        <taxon>Sordariomycetes</taxon>
        <taxon>Hypocreomycetidae</taxon>
        <taxon>Hypocreales</taxon>
        <taxon>Ophiocordycipitaceae</taxon>
        <taxon>Ophiocordyceps</taxon>
    </lineage>
</organism>
<evidence type="ECO:0000256" key="6">
    <source>
        <dbReference type="ARBA" id="ARBA00023002"/>
    </source>
</evidence>
<evidence type="ECO:0000256" key="1">
    <source>
        <dbReference type="ARBA" id="ARBA00001974"/>
    </source>
</evidence>
<feature type="binding site" evidence="10">
    <location>
        <position position="375"/>
    </location>
    <ligand>
        <name>NADP(+)</name>
        <dbReference type="ChEBI" id="CHEBI:58349"/>
    </ligand>
</feature>
<evidence type="ECO:0000256" key="9">
    <source>
        <dbReference type="PIRSR" id="PIRSR000362-1"/>
    </source>
</evidence>
<evidence type="ECO:0000256" key="8">
    <source>
        <dbReference type="PIRNR" id="PIRNR000362"/>
    </source>
</evidence>
<dbReference type="EMBL" id="JAAVMX010000001">
    <property type="protein sequence ID" value="KAF4512997.1"/>
    <property type="molecule type" value="Genomic_DNA"/>
</dbReference>
<evidence type="ECO:0000256" key="4">
    <source>
        <dbReference type="ARBA" id="ARBA00022827"/>
    </source>
</evidence>
<name>A0A8H4PYT2_9HYPO</name>
<dbReference type="InterPro" id="IPR055275">
    <property type="entry name" value="Ferredox_Rdtase"/>
</dbReference>
<proteinExistence type="inferred from homology"/>